<proteinExistence type="predicted"/>
<protein>
    <submittedName>
        <fullName evidence="1">(salmon louse) hypothetical protein</fullName>
    </submittedName>
</protein>
<sequence>MFVSKEKITKRWRFERLLRQDIQMNMQLFVTISKALKVLKEELTSQEVDMFEFSLMHSFFGVISPSMQADWKGYKFKVKQEYSYDFEKNKSSEAQLPLWTSGRTWA</sequence>
<evidence type="ECO:0000313" key="1">
    <source>
        <dbReference type="EMBL" id="CAF2740982.1"/>
    </source>
</evidence>
<evidence type="ECO:0000313" key="2">
    <source>
        <dbReference type="Proteomes" id="UP000675881"/>
    </source>
</evidence>
<keyword evidence="2" id="KW-1185">Reference proteome</keyword>
<comment type="caution">
    <text evidence="1">The sequence shown here is derived from an EMBL/GenBank/DDBJ whole genome shotgun (WGS) entry which is preliminary data.</text>
</comment>
<dbReference type="AlphaFoldDB" id="A0A817F8P1"/>
<gene>
    <name evidence="1" type="ORF">LSAA_39</name>
</gene>
<name>A0A817F8P1_LEPSM</name>
<organism evidence="1 2">
    <name type="scientific">Lepeophtheirus salmonis</name>
    <name type="common">Salmon louse</name>
    <name type="synonym">Caligus salmonis</name>
    <dbReference type="NCBI Taxonomy" id="72036"/>
    <lineage>
        <taxon>Eukaryota</taxon>
        <taxon>Metazoa</taxon>
        <taxon>Ecdysozoa</taxon>
        <taxon>Arthropoda</taxon>
        <taxon>Crustacea</taxon>
        <taxon>Multicrustacea</taxon>
        <taxon>Hexanauplia</taxon>
        <taxon>Copepoda</taxon>
        <taxon>Siphonostomatoida</taxon>
        <taxon>Caligidae</taxon>
        <taxon>Lepeophtheirus</taxon>
    </lineage>
</organism>
<dbReference type="EMBL" id="CAJNVT010000007">
    <property type="protein sequence ID" value="CAF2740982.1"/>
    <property type="molecule type" value="Genomic_DNA"/>
</dbReference>
<dbReference type="Proteomes" id="UP000675881">
    <property type="component" value="Unassembled WGS sequence"/>
</dbReference>
<reference evidence="1" key="1">
    <citation type="submission" date="2021-02" db="EMBL/GenBank/DDBJ databases">
        <authorList>
            <person name="Bekaert M."/>
        </authorList>
    </citation>
    <scope>NUCLEOTIDE SEQUENCE</scope>
    <source>
        <strain evidence="1">IoA-00</strain>
    </source>
</reference>
<accession>A0A817F8P1</accession>